<feature type="transmembrane region" description="Helical" evidence="2">
    <location>
        <begin position="112"/>
        <end position="131"/>
    </location>
</feature>
<feature type="transmembrane region" description="Helical" evidence="2">
    <location>
        <begin position="143"/>
        <end position="166"/>
    </location>
</feature>
<dbReference type="EMBL" id="BSUL01000001">
    <property type="protein sequence ID" value="GMA28012.1"/>
    <property type="molecule type" value="Genomic_DNA"/>
</dbReference>
<protein>
    <submittedName>
        <fullName evidence="3">Uncharacterized protein</fullName>
    </submittedName>
</protein>
<dbReference type="AlphaFoldDB" id="A0AA37UTG3"/>
<keyword evidence="2" id="KW-0812">Transmembrane</keyword>
<reference evidence="3 4" key="1">
    <citation type="journal article" date="2014" name="Int. J. Syst. Evol. Microbiol.">
        <title>Complete genome sequence of Corynebacterium casei LMG S-19264T (=DSM 44701T), isolated from a smear-ripened cheese.</title>
        <authorList>
            <consortium name="US DOE Joint Genome Institute (JGI-PGF)"/>
            <person name="Walter F."/>
            <person name="Albersmeier A."/>
            <person name="Kalinowski J."/>
            <person name="Ruckert C."/>
        </authorList>
    </citation>
    <scope>NUCLEOTIDE SEQUENCE [LARGE SCALE GENOMIC DNA]</scope>
    <source>
        <strain evidence="3 4">NBRC 112289</strain>
    </source>
</reference>
<sequence length="195" mass="20088">MAVQSSSRGTAGLALFATLVAGLGTYAFLAIGSRSLADEASDLFAVFWSLSLILGFGFFLPIEQMLASGQGLAPRWSSRLMLTAGTLMAVAVVFAAAATGIATGGWTRPGSLALSVAVGAMLVTAPLQFSVRGAALRLGRNRLYSIMLIVDASGRVIVALLAALVATDDAPPIHARGTPVGPRRARRRHLGAPGR</sequence>
<accession>A0AA37UTG3</accession>
<feature type="transmembrane region" description="Helical" evidence="2">
    <location>
        <begin position="43"/>
        <end position="62"/>
    </location>
</feature>
<evidence type="ECO:0000313" key="3">
    <source>
        <dbReference type="EMBL" id="GMA28012.1"/>
    </source>
</evidence>
<dbReference type="RefSeq" id="WP_284231110.1">
    <property type="nucleotide sequence ID" value="NZ_BSUL01000001.1"/>
</dbReference>
<evidence type="ECO:0000256" key="1">
    <source>
        <dbReference type="SAM" id="MobiDB-lite"/>
    </source>
</evidence>
<gene>
    <name evidence="3" type="ORF">GCM10025874_12650</name>
</gene>
<evidence type="ECO:0000256" key="2">
    <source>
        <dbReference type="SAM" id="Phobius"/>
    </source>
</evidence>
<feature type="transmembrane region" description="Helical" evidence="2">
    <location>
        <begin position="12"/>
        <end position="31"/>
    </location>
</feature>
<feature type="compositionally biased region" description="Basic residues" evidence="1">
    <location>
        <begin position="183"/>
        <end position="195"/>
    </location>
</feature>
<comment type="caution">
    <text evidence="3">The sequence shown here is derived from an EMBL/GenBank/DDBJ whole genome shotgun (WGS) entry which is preliminary data.</text>
</comment>
<evidence type="ECO:0000313" key="4">
    <source>
        <dbReference type="Proteomes" id="UP001157160"/>
    </source>
</evidence>
<organism evidence="3 4">
    <name type="scientific">Arenivirga flava</name>
    <dbReference type="NCBI Taxonomy" id="1930060"/>
    <lineage>
        <taxon>Bacteria</taxon>
        <taxon>Bacillati</taxon>
        <taxon>Actinomycetota</taxon>
        <taxon>Actinomycetes</taxon>
        <taxon>Micrococcales</taxon>
        <taxon>Microbacteriaceae</taxon>
        <taxon>Arenivirga</taxon>
    </lineage>
</organism>
<name>A0AA37UTG3_9MICO</name>
<keyword evidence="2" id="KW-1133">Transmembrane helix</keyword>
<feature type="region of interest" description="Disordered" evidence="1">
    <location>
        <begin position="175"/>
        <end position="195"/>
    </location>
</feature>
<proteinExistence type="predicted"/>
<feature type="transmembrane region" description="Helical" evidence="2">
    <location>
        <begin position="82"/>
        <end position="106"/>
    </location>
</feature>
<keyword evidence="2" id="KW-0472">Membrane</keyword>
<dbReference type="Proteomes" id="UP001157160">
    <property type="component" value="Unassembled WGS sequence"/>
</dbReference>
<keyword evidence="4" id="KW-1185">Reference proteome</keyword>